<dbReference type="EMBL" id="CP002198">
    <property type="protein sequence ID" value="ADN14831.1"/>
    <property type="molecule type" value="Genomic_DNA"/>
</dbReference>
<feature type="compositionally biased region" description="Pro residues" evidence="1">
    <location>
        <begin position="64"/>
        <end position="73"/>
    </location>
</feature>
<dbReference type="HOGENOM" id="CLU_2698476_0_0_3"/>
<dbReference type="STRING" id="497965.Cyan7822_2872"/>
<name>E0U6S2_GLOV7</name>
<evidence type="ECO:0000313" key="3">
    <source>
        <dbReference type="Proteomes" id="UP000008206"/>
    </source>
</evidence>
<reference evidence="3" key="1">
    <citation type="journal article" date="2011" name="MBio">
        <title>Novel metabolic attributes of the genus Cyanothece, comprising a group of unicellular nitrogen-fixing Cyanobacteria.</title>
        <authorList>
            <person name="Bandyopadhyay A."/>
            <person name="Elvitigala T."/>
            <person name="Welsh E."/>
            <person name="Stockel J."/>
            <person name="Liberton M."/>
            <person name="Min H."/>
            <person name="Sherman L.A."/>
            <person name="Pakrasi H.B."/>
        </authorList>
    </citation>
    <scope>NUCLEOTIDE SEQUENCE [LARGE SCALE GENOMIC DNA]</scope>
    <source>
        <strain evidence="3">PCC 7822</strain>
    </source>
</reference>
<evidence type="ECO:0000256" key="1">
    <source>
        <dbReference type="SAM" id="MobiDB-lite"/>
    </source>
</evidence>
<proteinExistence type="predicted"/>
<protein>
    <submittedName>
        <fullName evidence="2">Bromodomain-containing protein</fullName>
    </submittedName>
</protein>
<gene>
    <name evidence="2" type="ordered locus">Cyan7822_2872</name>
</gene>
<dbReference type="OrthoDB" id="467110at2"/>
<keyword evidence="3" id="KW-1185">Reference proteome</keyword>
<evidence type="ECO:0000313" key="2">
    <source>
        <dbReference type="EMBL" id="ADN14831.1"/>
    </source>
</evidence>
<dbReference type="AlphaFoldDB" id="E0U6S2"/>
<accession>E0U6S2</accession>
<dbReference type="eggNOG" id="ENOG50337DG">
    <property type="taxonomic scope" value="Bacteria"/>
</dbReference>
<organism evidence="2 3">
    <name type="scientific">Gloeothece verrucosa (strain PCC 7822)</name>
    <name type="common">Cyanothece sp. (strain PCC 7822)</name>
    <dbReference type="NCBI Taxonomy" id="497965"/>
    <lineage>
        <taxon>Bacteria</taxon>
        <taxon>Bacillati</taxon>
        <taxon>Cyanobacteriota</taxon>
        <taxon>Cyanophyceae</taxon>
        <taxon>Oscillatoriophycideae</taxon>
        <taxon>Chroococcales</taxon>
        <taxon>Aphanothecaceae</taxon>
        <taxon>Gloeothece</taxon>
        <taxon>Gloeothece verrucosa</taxon>
    </lineage>
</organism>
<dbReference type="KEGG" id="cyj:Cyan7822_2872"/>
<feature type="region of interest" description="Disordered" evidence="1">
    <location>
        <begin position="1"/>
        <end position="73"/>
    </location>
</feature>
<sequence>MDFKYKWKNGRPPNRDVSARETNLLDESQFETEQDQQIAEEQARQHLGLPKQTLDKDSSILPKAAPPQDKPLK</sequence>
<dbReference type="Proteomes" id="UP000008206">
    <property type="component" value="Chromosome"/>
</dbReference>
<dbReference type="RefSeq" id="WP_013322936.1">
    <property type="nucleotide sequence ID" value="NC_014501.1"/>
</dbReference>